<feature type="domain" description="SMP-30/Gluconolactonase/LRE-like region" evidence="2">
    <location>
        <begin position="220"/>
        <end position="325"/>
    </location>
</feature>
<dbReference type="PANTHER" id="PTHR42060:SF1">
    <property type="entry name" value="NHL REPEAT-CONTAINING PROTEIN"/>
    <property type="match status" value="1"/>
</dbReference>
<protein>
    <submittedName>
        <fullName evidence="3">Quinoprotein amine dehydrogenase beta chain-like protein</fullName>
    </submittedName>
</protein>
<dbReference type="InterPro" id="IPR052998">
    <property type="entry name" value="Hetero-Diels-Alderase-like"/>
</dbReference>
<keyword evidence="4" id="KW-1185">Reference proteome</keyword>
<evidence type="ECO:0000313" key="4">
    <source>
        <dbReference type="Proteomes" id="UP000191004"/>
    </source>
</evidence>
<reference evidence="3 4" key="1">
    <citation type="submission" date="2016-04" db="EMBL/GenBank/DDBJ databases">
        <title>Multiple horizontal gene transfer events from other fungi enriched the ability of the initially mycotrophic fungus Trichoderma (Ascomycota) to feed on dead plant biomass.</title>
        <authorList>
            <person name="Atanasova L."/>
            <person name="Chenthamara K."/>
            <person name="Zhang J."/>
            <person name="Grujic M."/>
            <person name="Henrissat B."/>
            <person name="Kuo A."/>
            <person name="Aertz A."/>
            <person name="Salamov A."/>
            <person name="Lipzen A."/>
            <person name="Labutti K."/>
            <person name="Barry K."/>
            <person name="Miao Y."/>
            <person name="Rahimi M.J."/>
            <person name="Shen Q."/>
            <person name="Grigoriev I.V."/>
            <person name="Kubicek C.P."/>
            <person name="Druzhinina I.S."/>
        </authorList>
    </citation>
    <scope>NUCLEOTIDE SEQUENCE [LARGE SCALE GENOMIC DNA]</scope>
    <source>
        <strain evidence="3 4">NJAU 4742</strain>
    </source>
</reference>
<dbReference type="Pfam" id="PF08450">
    <property type="entry name" value="SGL"/>
    <property type="match status" value="1"/>
</dbReference>
<dbReference type="InterPro" id="IPR011042">
    <property type="entry name" value="6-blade_b-propeller_TolB-like"/>
</dbReference>
<dbReference type="PANTHER" id="PTHR42060">
    <property type="entry name" value="NHL REPEAT-CONTAINING PROTEIN-RELATED"/>
    <property type="match status" value="1"/>
</dbReference>
<dbReference type="OrthoDB" id="5233393at2759"/>
<organism evidence="3 4">
    <name type="scientific">Trichoderma guizhouense</name>
    <dbReference type="NCBI Taxonomy" id="1491466"/>
    <lineage>
        <taxon>Eukaryota</taxon>
        <taxon>Fungi</taxon>
        <taxon>Dikarya</taxon>
        <taxon>Ascomycota</taxon>
        <taxon>Pezizomycotina</taxon>
        <taxon>Sordariomycetes</taxon>
        <taxon>Hypocreomycetidae</taxon>
        <taxon>Hypocreales</taxon>
        <taxon>Hypocreaceae</taxon>
        <taxon>Trichoderma</taxon>
    </lineage>
</organism>
<dbReference type="SUPFAM" id="SSF63829">
    <property type="entry name" value="Calcium-dependent phosphotriesterase"/>
    <property type="match status" value="1"/>
</dbReference>
<name>A0A1T3CNR9_9HYPO</name>
<dbReference type="AlphaFoldDB" id="A0A1T3CNR9"/>
<evidence type="ECO:0000259" key="2">
    <source>
        <dbReference type="Pfam" id="PF08450"/>
    </source>
</evidence>
<accession>A0A1T3CNR9</accession>
<dbReference type="Gene3D" id="2.120.10.30">
    <property type="entry name" value="TolB, C-terminal domain"/>
    <property type="match status" value="1"/>
</dbReference>
<evidence type="ECO:0000313" key="3">
    <source>
        <dbReference type="EMBL" id="OPB42748.1"/>
    </source>
</evidence>
<feature type="chain" id="PRO_5012142725" evidence="1">
    <location>
        <begin position="22"/>
        <end position="354"/>
    </location>
</feature>
<evidence type="ECO:0000256" key="1">
    <source>
        <dbReference type="SAM" id="SignalP"/>
    </source>
</evidence>
<dbReference type="Proteomes" id="UP000191004">
    <property type="component" value="Unassembled WGS sequence"/>
</dbReference>
<dbReference type="InterPro" id="IPR013658">
    <property type="entry name" value="SGL"/>
</dbReference>
<sequence>MKLRSFATFSTFLCTSRVTLAKSADLDQTSLIYEFPNNTWVENIAARNNGELLLSIVGTPQLFTIDPSAPSPRQPVLIHEFTDSLDVFGISEYQTDKFAVLTGNFSFETGDLGLGSWAVWSVDLNGVRISTKNEEPTLSSTPKVAKIADIPPAQILDGLSLLSQKQQTLLIGDLSAGVIYRLDIESGDVATVLNDTFTAAVPIPHFAPSGVDGLHVRNGELFFSNVGQQKLFKVPIDEDGTPSGPVTVVASALSTLDGYDDFTFDCDGNIFVTTGGGNSIEMISADGSQQVIIAGDVNSTSIAEPTSCVFGRGLHDKNVLYVVTAGGLGLPVNGDTIIGGQLVAVKTTSIGSAC</sequence>
<comment type="caution">
    <text evidence="3">The sequence shown here is derived from an EMBL/GenBank/DDBJ whole genome shotgun (WGS) entry which is preliminary data.</text>
</comment>
<feature type="signal peptide" evidence="1">
    <location>
        <begin position="1"/>
        <end position="21"/>
    </location>
</feature>
<gene>
    <name evidence="3" type="ORF">A0O28_0038690</name>
</gene>
<keyword evidence="1" id="KW-0732">Signal</keyword>
<dbReference type="EMBL" id="LVVK01000013">
    <property type="protein sequence ID" value="OPB42748.1"/>
    <property type="molecule type" value="Genomic_DNA"/>
</dbReference>
<proteinExistence type="predicted"/>